<sequence length="207" mass="22066">MDRSKEVGGGGGGGQGEGEKARKNQNQSEARGGVAPKGKSCIGYLYHSSSLKSNGINPRCIGIPRTLQQVPSNLVGVSKAEASKKGGILTDMYYGCAGYSIYVTNDHSTDKLLTKPACSGLELIVEGVANADSASAPAHVHSKEDGREFPQPRTHKPGHSAGDDFLSRYTRNASLVASGVARNMQKVGNYVKESIDDILFPYRRRPK</sequence>
<dbReference type="OrthoDB" id="510712at2759"/>
<dbReference type="Proteomes" id="UP000027138">
    <property type="component" value="Unassembled WGS sequence"/>
</dbReference>
<name>A0A067LPC2_JATCU</name>
<dbReference type="EMBL" id="KK914209">
    <property type="protein sequence ID" value="KDP46705.1"/>
    <property type="molecule type" value="Genomic_DNA"/>
</dbReference>
<evidence type="ECO:0000256" key="1">
    <source>
        <dbReference type="SAM" id="MobiDB-lite"/>
    </source>
</evidence>
<gene>
    <name evidence="3" type="ORF">JCGZ_06493</name>
</gene>
<feature type="region of interest" description="Disordered" evidence="1">
    <location>
        <begin position="1"/>
        <end position="35"/>
    </location>
</feature>
<dbReference type="PANTHER" id="PTHR34566">
    <property type="entry name" value="ALTERED INHERITANCE OF MITOCHONDRIA PROTEIN"/>
    <property type="match status" value="1"/>
</dbReference>
<organism evidence="3 4">
    <name type="scientific">Jatropha curcas</name>
    <name type="common">Barbados nut</name>
    <dbReference type="NCBI Taxonomy" id="180498"/>
    <lineage>
        <taxon>Eukaryota</taxon>
        <taxon>Viridiplantae</taxon>
        <taxon>Streptophyta</taxon>
        <taxon>Embryophyta</taxon>
        <taxon>Tracheophyta</taxon>
        <taxon>Spermatophyta</taxon>
        <taxon>Magnoliopsida</taxon>
        <taxon>eudicotyledons</taxon>
        <taxon>Gunneridae</taxon>
        <taxon>Pentapetalae</taxon>
        <taxon>rosids</taxon>
        <taxon>fabids</taxon>
        <taxon>Malpighiales</taxon>
        <taxon>Euphorbiaceae</taxon>
        <taxon>Crotonoideae</taxon>
        <taxon>Jatropheae</taxon>
        <taxon>Jatropha</taxon>
    </lineage>
</organism>
<dbReference type="AlphaFoldDB" id="A0A067LPC2"/>
<feature type="compositionally biased region" description="Gly residues" evidence="1">
    <location>
        <begin position="7"/>
        <end position="16"/>
    </location>
</feature>
<dbReference type="PANTHER" id="PTHR34566:SF2">
    <property type="entry name" value="ALTERED INHERITANCE OF MITOCHONDRIA PROTEIN"/>
    <property type="match status" value="1"/>
</dbReference>
<evidence type="ECO:0000259" key="2">
    <source>
        <dbReference type="Pfam" id="PF26631"/>
    </source>
</evidence>
<dbReference type="KEGG" id="jcu:105628583"/>
<dbReference type="STRING" id="180498.A0A067LPC2"/>
<dbReference type="Pfam" id="PF26631">
    <property type="entry name" value="DUF8204"/>
    <property type="match status" value="1"/>
</dbReference>
<dbReference type="InterPro" id="IPR058517">
    <property type="entry name" value="DUF8204"/>
</dbReference>
<feature type="compositionally biased region" description="Basic and acidic residues" evidence="1">
    <location>
        <begin position="141"/>
        <end position="150"/>
    </location>
</feature>
<feature type="region of interest" description="Disordered" evidence="1">
    <location>
        <begin position="136"/>
        <end position="165"/>
    </location>
</feature>
<accession>A0A067LPC2</accession>
<proteinExistence type="predicted"/>
<keyword evidence="4" id="KW-1185">Reference proteome</keyword>
<reference evidence="3 4" key="1">
    <citation type="journal article" date="2014" name="PLoS ONE">
        <title>Global Analysis of Gene Expression Profiles in Physic Nut (Jatropha curcas L.) Seedlings Exposed to Salt Stress.</title>
        <authorList>
            <person name="Zhang L."/>
            <person name="Zhang C."/>
            <person name="Wu P."/>
            <person name="Chen Y."/>
            <person name="Li M."/>
            <person name="Jiang H."/>
            <person name="Wu G."/>
        </authorList>
    </citation>
    <scope>NUCLEOTIDE SEQUENCE [LARGE SCALE GENOMIC DNA]</scope>
    <source>
        <strain evidence="4">cv. GZQX0401</strain>
        <tissue evidence="3">Young leaves</tissue>
    </source>
</reference>
<protein>
    <recommendedName>
        <fullName evidence="2">DUF8204 domain-containing protein</fullName>
    </recommendedName>
</protein>
<evidence type="ECO:0000313" key="4">
    <source>
        <dbReference type="Proteomes" id="UP000027138"/>
    </source>
</evidence>
<evidence type="ECO:0000313" key="3">
    <source>
        <dbReference type="EMBL" id="KDP46705.1"/>
    </source>
</evidence>
<feature type="domain" description="DUF8204" evidence="2">
    <location>
        <begin position="37"/>
        <end position="123"/>
    </location>
</feature>